<comment type="subcellular location">
    <subcellularLocation>
        <location evidence="1">Cell outer membrane</location>
    </subcellularLocation>
</comment>
<evidence type="ECO:0000313" key="10">
    <source>
        <dbReference type="Proteomes" id="UP001156666"/>
    </source>
</evidence>
<dbReference type="AlphaFoldDB" id="A0AA37SPM3"/>
<keyword evidence="5" id="KW-0998">Cell outer membrane</keyword>
<reference evidence="9" key="1">
    <citation type="journal article" date="2014" name="Int. J. Syst. Evol. Microbiol.">
        <title>Complete genome sequence of Corynebacterium casei LMG S-19264T (=DSM 44701T), isolated from a smear-ripened cheese.</title>
        <authorList>
            <consortium name="US DOE Joint Genome Institute (JGI-PGF)"/>
            <person name="Walter F."/>
            <person name="Albersmeier A."/>
            <person name="Kalinowski J."/>
            <person name="Ruckert C."/>
        </authorList>
    </citation>
    <scope>NUCLEOTIDE SEQUENCE</scope>
    <source>
        <strain evidence="9">NBRC 108769</strain>
    </source>
</reference>
<feature type="domain" description="SusD-like N-terminal" evidence="8">
    <location>
        <begin position="57"/>
        <end position="229"/>
    </location>
</feature>
<evidence type="ECO:0000256" key="1">
    <source>
        <dbReference type="ARBA" id="ARBA00004442"/>
    </source>
</evidence>
<dbReference type="InterPro" id="IPR011990">
    <property type="entry name" value="TPR-like_helical_dom_sf"/>
</dbReference>
<dbReference type="Pfam" id="PF07980">
    <property type="entry name" value="SusD_RagB"/>
    <property type="match status" value="1"/>
</dbReference>
<accession>A0AA37SPM3</accession>
<proteinExistence type="inferred from homology"/>
<dbReference type="Proteomes" id="UP001156666">
    <property type="component" value="Unassembled WGS sequence"/>
</dbReference>
<evidence type="ECO:0000256" key="6">
    <source>
        <dbReference type="SAM" id="MobiDB-lite"/>
    </source>
</evidence>
<feature type="region of interest" description="Disordered" evidence="6">
    <location>
        <begin position="290"/>
        <end position="319"/>
    </location>
</feature>
<comment type="caution">
    <text evidence="9">The sequence shown here is derived from an EMBL/GenBank/DDBJ whole genome shotgun (WGS) entry which is preliminary data.</text>
</comment>
<keyword evidence="3" id="KW-0732">Signal</keyword>
<reference evidence="9" key="2">
    <citation type="submission" date="2023-01" db="EMBL/GenBank/DDBJ databases">
        <title>Draft genome sequence of Portibacter lacus strain NBRC 108769.</title>
        <authorList>
            <person name="Sun Q."/>
            <person name="Mori K."/>
        </authorList>
    </citation>
    <scope>NUCLEOTIDE SEQUENCE</scope>
    <source>
        <strain evidence="9">NBRC 108769</strain>
    </source>
</reference>
<evidence type="ECO:0000313" key="9">
    <source>
        <dbReference type="EMBL" id="GLR17167.1"/>
    </source>
</evidence>
<evidence type="ECO:0000256" key="3">
    <source>
        <dbReference type="ARBA" id="ARBA00022729"/>
    </source>
</evidence>
<keyword evidence="4" id="KW-0472">Membrane</keyword>
<evidence type="ECO:0000256" key="4">
    <source>
        <dbReference type="ARBA" id="ARBA00023136"/>
    </source>
</evidence>
<feature type="domain" description="RagB/SusD" evidence="7">
    <location>
        <begin position="373"/>
        <end position="518"/>
    </location>
</feature>
<evidence type="ECO:0000256" key="2">
    <source>
        <dbReference type="ARBA" id="ARBA00006275"/>
    </source>
</evidence>
<dbReference type="PROSITE" id="PS51257">
    <property type="entry name" value="PROKAR_LIPOPROTEIN"/>
    <property type="match status" value="1"/>
</dbReference>
<dbReference type="EMBL" id="BSOH01000010">
    <property type="protein sequence ID" value="GLR17167.1"/>
    <property type="molecule type" value="Genomic_DNA"/>
</dbReference>
<name>A0AA37SPM3_9BACT</name>
<dbReference type="InterPro" id="IPR033985">
    <property type="entry name" value="SusD-like_N"/>
</dbReference>
<organism evidence="9 10">
    <name type="scientific">Portibacter lacus</name>
    <dbReference type="NCBI Taxonomy" id="1099794"/>
    <lineage>
        <taxon>Bacteria</taxon>
        <taxon>Pseudomonadati</taxon>
        <taxon>Bacteroidota</taxon>
        <taxon>Saprospiria</taxon>
        <taxon>Saprospirales</taxon>
        <taxon>Haliscomenobacteraceae</taxon>
        <taxon>Portibacter</taxon>
    </lineage>
</organism>
<dbReference type="GO" id="GO:0009279">
    <property type="term" value="C:cell outer membrane"/>
    <property type="evidence" value="ECO:0007669"/>
    <property type="project" value="UniProtKB-SubCell"/>
</dbReference>
<gene>
    <name evidence="9" type="ORF">GCM10007940_17820</name>
</gene>
<feature type="compositionally biased region" description="Basic and acidic residues" evidence="6">
    <location>
        <begin position="293"/>
        <end position="307"/>
    </location>
</feature>
<dbReference type="SUPFAM" id="SSF48452">
    <property type="entry name" value="TPR-like"/>
    <property type="match status" value="1"/>
</dbReference>
<evidence type="ECO:0000259" key="7">
    <source>
        <dbReference type="Pfam" id="PF07980"/>
    </source>
</evidence>
<sequence length="528" mass="60058">MQNSKKSKLKKMKNIKSIIILFILGFSIAGCDKFLEEDFRSGITTDNFFNNDGEAQLAVNGLYNLLHSTNTYTTRGLDNFYQNGTDENGPSRNVNGTIFNYYVAEGVADGNGTWSVLYSLARNSSLFLNSIDGNDKISDGVQKQAVGEILFLRSLAYYHLTNIWGDVPYFRELLSVEELSVIGRTDQNLIKSDMKTDLERAYSLLPVSYSGSDLGRPTKWAAAMLKAKFHILDEEWAQTKAACDDVINNSPHVLLDHYADVFDQSDPANQYNDEHIWAVDFTSNAVNGNFQSKRTDDYNPRIRDEPANRNARPGGDGTPSNLELFQALLKEQNEDMTGYGWSVPLPEIARQENWEDGDMRYDATIVTEHLGFQLTHPYFRKNWNLDQEHSLRGNHPENYIVFRLADTYLMAAEAENNLNGPEGAYSYVNAVRARAFEPDKPWSGMSKDQFNIALRNERKYELSAEGHRKMDLIRWGILVETIQTTEQRAWNNPASNIKPHHIHWPIPLAEIELNPNLLDSDPTNNGYR</sequence>
<keyword evidence="10" id="KW-1185">Reference proteome</keyword>
<evidence type="ECO:0000256" key="5">
    <source>
        <dbReference type="ARBA" id="ARBA00023237"/>
    </source>
</evidence>
<comment type="similarity">
    <text evidence="2">Belongs to the SusD family.</text>
</comment>
<dbReference type="InterPro" id="IPR012944">
    <property type="entry name" value="SusD_RagB_dom"/>
</dbReference>
<dbReference type="Pfam" id="PF14322">
    <property type="entry name" value="SusD-like_3"/>
    <property type="match status" value="1"/>
</dbReference>
<protein>
    <submittedName>
        <fullName evidence="9">Starch-binding protein</fullName>
    </submittedName>
</protein>
<evidence type="ECO:0000259" key="8">
    <source>
        <dbReference type="Pfam" id="PF14322"/>
    </source>
</evidence>
<dbReference type="Gene3D" id="1.25.40.390">
    <property type="match status" value="1"/>
</dbReference>